<dbReference type="SUPFAM" id="SSF53383">
    <property type="entry name" value="PLP-dependent transferases"/>
    <property type="match status" value="1"/>
</dbReference>
<evidence type="ECO:0000259" key="3">
    <source>
        <dbReference type="Pfam" id="PF22583"/>
    </source>
</evidence>
<dbReference type="STRING" id="868131.MSWAN_1478"/>
<dbReference type="OrthoDB" id="67852at2157"/>
<dbReference type="HOGENOM" id="CLU_055443_0_0_2"/>
<dbReference type="eggNOG" id="arCOG00114">
    <property type="taxonomic scope" value="Archaea"/>
</dbReference>
<dbReference type="PANTHER" id="PTHR32328">
    <property type="entry name" value="L-SERYL-TRNA(SEC) SELENIUM TRANSFERASE"/>
    <property type="match status" value="1"/>
</dbReference>
<accession>F6D7W9</accession>
<dbReference type="GO" id="GO:0004125">
    <property type="term" value="F:L-seryl-tRNA(Sec) selenium transferase activity"/>
    <property type="evidence" value="ECO:0007669"/>
    <property type="project" value="TreeGrafter"/>
</dbReference>
<evidence type="ECO:0000313" key="4">
    <source>
        <dbReference type="EMBL" id="AEG18492.1"/>
    </source>
</evidence>
<dbReference type="InterPro" id="IPR055177">
    <property type="entry name" value="UPF0425_MJ0158-like_C"/>
</dbReference>
<keyword evidence="5" id="KW-1185">Reference proteome</keyword>
<dbReference type="PANTHER" id="PTHR32328:SF0">
    <property type="entry name" value="L-SERYL-TRNA(SEC) SELENIUM TRANSFERASE"/>
    <property type="match status" value="1"/>
</dbReference>
<dbReference type="RefSeq" id="WP_013825993.1">
    <property type="nucleotide sequence ID" value="NC_015574.1"/>
</dbReference>
<dbReference type="Gene3D" id="3.90.1150.70">
    <property type="match status" value="1"/>
</dbReference>
<dbReference type="AlphaFoldDB" id="F6D7W9"/>
<protein>
    <submittedName>
        <fullName evidence="4">Pyridoxal phosphate enzyme</fullName>
    </submittedName>
</protein>
<dbReference type="InterPro" id="IPR015421">
    <property type="entry name" value="PyrdxlP-dep_Trfase_major"/>
</dbReference>
<comment type="cofactor">
    <cofactor evidence="1">
        <name>pyridoxal 5'-phosphate</name>
        <dbReference type="ChEBI" id="CHEBI:597326"/>
    </cofactor>
</comment>
<dbReference type="Proteomes" id="UP000009231">
    <property type="component" value="Chromosome"/>
</dbReference>
<dbReference type="KEGG" id="mew:MSWAN_1478"/>
<sequence length="386" mass="42056">MLVNSSVDEVKRREAALRVIKSTIKEKGRNGLYDLTGLSGGFPLVEGDIRLLETYAGSAIFEDAIQVVGRIHLGGDKILALNRTSSGILAAILALVKEGDEIVHYLPKHPAHPSIPRSAELVGASYREFDDINDFEVGENTSLVFITGSTMDHEIIDKNDFLKVIKISKSRNVPVFVDDASGARLRTVIYKQPRAMDMGADMAITSTDKLMDGPRGGLMAGKADIMDLVKSKAQQFGLEAQSPLVAGMVRAFENFSPEKILEALSKKHEVCNALKKDIKSVKETPTGVMLSSNDLKLELENRGITTRFSALDLSDTLAMLFLRKQNIITIPAVGMPGASPTIRIDLASQDAGRIGVDLIVDMFKETFSEFESIAADEKVCRAVLYA</sequence>
<reference evidence="4 5" key="1">
    <citation type="journal article" date="2014" name="Int. J. Syst. Evol. Microbiol.">
        <title>Methanobacterium paludis sp. nov. and a novel strain of Methanobacterium lacus isolated from northern peatlands.</title>
        <authorList>
            <person name="Cadillo-Quiroz H."/>
            <person name="Brauer S.L."/>
            <person name="Goodson N."/>
            <person name="Yavitt J.B."/>
            <person name="Zinder S.H."/>
        </authorList>
    </citation>
    <scope>NUCLEOTIDE SEQUENCE [LARGE SCALE GENOMIC DNA]</scope>
    <source>
        <strain evidence="5">DSM 25820 / JCM 18151 / SWAN1</strain>
    </source>
</reference>
<dbReference type="GeneID" id="10668984"/>
<gene>
    <name evidence="4" type="ordered locus">MSWAN_1478</name>
</gene>
<dbReference type="Gene3D" id="3.40.640.10">
    <property type="entry name" value="Type I PLP-dependent aspartate aminotransferase-like (Major domain)"/>
    <property type="match status" value="1"/>
</dbReference>
<dbReference type="NCBIfam" id="TIGR03576">
    <property type="entry name" value="pyridox_MJ0158"/>
    <property type="match status" value="1"/>
</dbReference>
<organism evidence="4 5">
    <name type="scientific">Methanobacterium paludis (strain DSM 25820 / JCM 18151 / SWAN1)</name>
    <dbReference type="NCBI Taxonomy" id="868131"/>
    <lineage>
        <taxon>Archaea</taxon>
        <taxon>Methanobacteriati</taxon>
        <taxon>Methanobacteriota</taxon>
        <taxon>Methanomada group</taxon>
        <taxon>Methanobacteria</taxon>
        <taxon>Methanobacteriales</taxon>
        <taxon>Methanobacteriaceae</taxon>
        <taxon>Methanobacterium</taxon>
    </lineage>
</organism>
<dbReference type="InterPro" id="IPR020033">
    <property type="entry name" value="PyrdxlP-dep_transferase_arc"/>
</dbReference>
<name>F6D7W9_METPW</name>
<evidence type="ECO:0000313" key="5">
    <source>
        <dbReference type="Proteomes" id="UP000009231"/>
    </source>
</evidence>
<proteinExistence type="predicted"/>
<dbReference type="Pfam" id="PF22583">
    <property type="entry name" value="UPF0425_C"/>
    <property type="match status" value="1"/>
</dbReference>
<feature type="domain" description="UPF0425" evidence="3">
    <location>
        <begin position="279"/>
        <end position="354"/>
    </location>
</feature>
<evidence type="ECO:0000256" key="1">
    <source>
        <dbReference type="ARBA" id="ARBA00001933"/>
    </source>
</evidence>
<dbReference type="EMBL" id="CP002772">
    <property type="protein sequence ID" value="AEG18492.1"/>
    <property type="molecule type" value="Genomic_DNA"/>
</dbReference>
<keyword evidence="2" id="KW-0663">Pyridoxal phosphate</keyword>
<evidence type="ECO:0000256" key="2">
    <source>
        <dbReference type="ARBA" id="ARBA00022898"/>
    </source>
</evidence>
<dbReference type="InterPro" id="IPR015424">
    <property type="entry name" value="PyrdxlP-dep_Trfase"/>
</dbReference>